<reference evidence="2" key="1">
    <citation type="journal article" date="2015" name="Proc. Natl. Acad. Sci. U.S.A.">
        <title>Networks of energetic and metabolic interactions define dynamics in microbial communities.</title>
        <authorList>
            <person name="Embree M."/>
            <person name="Liu J.K."/>
            <person name="Al-Bassam M.M."/>
            <person name="Zengler K."/>
        </authorList>
    </citation>
    <scope>NUCLEOTIDE SEQUENCE</scope>
</reference>
<organism evidence="2">
    <name type="scientific">hydrocarbon metagenome</name>
    <dbReference type="NCBI Taxonomy" id="938273"/>
    <lineage>
        <taxon>unclassified sequences</taxon>
        <taxon>metagenomes</taxon>
        <taxon>ecological metagenomes</taxon>
    </lineage>
</organism>
<accession>A0A0W8F3S5</accession>
<feature type="domain" description="Uracil-DNA glycosylase-like" evidence="1">
    <location>
        <begin position="36"/>
        <end position="169"/>
    </location>
</feature>
<protein>
    <submittedName>
        <fullName evidence="2">G:t/u mismatch-specific uracil/thymine dna-glycosylase</fullName>
    </submittedName>
</protein>
<evidence type="ECO:0000313" key="2">
    <source>
        <dbReference type="EMBL" id="KUG15560.1"/>
    </source>
</evidence>
<comment type="caution">
    <text evidence="2">The sequence shown here is derived from an EMBL/GenBank/DDBJ whole genome shotgun (WGS) entry which is preliminary data.</text>
</comment>
<dbReference type="NCBIfam" id="TIGR04274">
    <property type="entry name" value="hypoxanDNAglyco"/>
    <property type="match status" value="1"/>
</dbReference>
<proteinExistence type="predicted"/>
<dbReference type="InterPro" id="IPR005122">
    <property type="entry name" value="Uracil-DNA_glycosylase-like"/>
</dbReference>
<dbReference type="InterPro" id="IPR036895">
    <property type="entry name" value="Uracil-DNA_glycosylase-like_sf"/>
</dbReference>
<dbReference type="AlphaFoldDB" id="A0A0W8F3S5"/>
<dbReference type="Pfam" id="PF03167">
    <property type="entry name" value="UDG"/>
    <property type="match status" value="1"/>
</dbReference>
<evidence type="ECO:0000259" key="1">
    <source>
        <dbReference type="Pfam" id="PF03167"/>
    </source>
</evidence>
<dbReference type="Gene3D" id="3.40.470.10">
    <property type="entry name" value="Uracil-DNA glycosylase-like domain"/>
    <property type="match status" value="1"/>
</dbReference>
<name>A0A0W8F3S5_9ZZZZ</name>
<dbReference type="EMBL" id="LNQE01001549">
    <property type="protein sequence ID" value="KUG15560.1"/>
    <property type="molecule type" value="Genomic_DNA"/>
</dbReference>
<dbReference type="SUPFAM" id="SSF52141">
    <property type="entry name" value="Uracil-DNA glycosylase-like"/>
    <property type="match status" value="1"/>
</dbReference>
<dbReference type="CDD" id="cd10032">
    <property type="entry name" value="UDG-F6_HDG"/>
    <property type="match status" value="1"/>
</dbReference>
<dbReference type="InterPro" id="IPR026353">
    <property type="entry name" value="Hypoxan-DNA_Glyclase"/>
</dbReference>
<gene>
    <name evidence="2" type="ORF">ASZ90_014764</name>
</gene>
<sequence>MAGIGVFPIPDMAPPGPWSPMRENGLPPAVGECPVVLIIGSFPSRLSLERQLYYANPRNQFWRIMATLFHSLDPVDVLSATDSLKKYRIALWDTIASRAFQPGSMDHTLKDIVPHDIPAFIRDHPTIRCIAMNGRMARGVLIRTLHRESLPEGLKIIFLPSTSPANARVSFEQKVSEWRVITGFLDRGSVDS</sequence>